<gene>
    <name evidence="10" type="ORF">COR50_11020</name>
</gene>
<accession>A0A291R0V7</accession>
<evidence type="ECO:0000256" key="4">
    <source>
        <dbReference type="ARBA" id="ARBA00022692"/>
    </source>
</evidence>
<dbReference type="Gene3D" id="2.60.40.1120">
    <property type="entry name" value="Carboxypeptidase-like, regulatory domain"/>
    <property type="match status" value="1"/>
</dbReference>
<dbReference type="Gene3D" id="2.40.170.20">
    <property type="entry name" value="TonB-dependent receptor, beta-barrel domain"/>
    <property type="match status" value="1"/>
</dbReference>
<dbReference type="EMBL" id="CP023777">
    <property type="protein sequence ID" value="ATL49828.1"/>
    <property type="molecule type" value="Genomic_DNA"/>
</dbReference>
<protein>
    <submittedName>
        <fullName evidence="10">SusC/RagA family protein</fullName>
    </submittedName>
</protein>
<reference evidence="10 11" key="1">
    <citation type="submission" date="2017-10" db="EMBL/GenBank/DDBJ databases">
        <title>Paenichitinophaga pekingensis gen. nov., sp. nov., isolated from activated sludge.</title>
        <authorList>
            <person name="Jin D."/>
            <person name="Kong X."/>
            <person name="Deng Y."/>
            <person name="Bai Z."/>
        </authorList>
    </citation>
    <scope>NUCLEOTIDE SEQUENCE [LARGE SCALE GENOMIC DNA]</scope>
    <source>
        <strain evidence="10 11">13</strain>
    </source>
</reference>
<keyword evidence="5 7" id="KW-0472">Membrane</keyword>
<dbReference type="InterPro" id="IPR023997">
    <property type="entry name" value="TonB-dep_OMP_SusC/RagA_CS"/>
</dbReference>
<evidence type="ECO:0000256" key="6">
    <source>
        <dbReference type="ARBA" id="ARBA00023237"/>
    </source>
</evidence>
<feature type="signal peptide" evidence="8">
    <location>
        <begin position="1"/>
        <end position="29"/>
    </location>
</feature>
<dbReference type="Proteomes" id="UP000220133">
    <property type="component" value="Chromosome"/>
</dbReference>
<name>A0A291R0V7_9BACT</name>
<keyword evidence="6 7" id="KW-0998">Cell outer membrane</keyword>
<dbReference type="InterPro" id="IPR036942">
    <property type="entry name" value="Beta-barrel_TonB_sf"/>
</dbReference>
<keyword evidence="8" id="KW-0732">Signal</keyword>
<sequence length="1209" mass="135527">MVKKILIAMKLTVLLIIGFCLQLSASTSAQTITFSGRHIAFKQIFNVIEKQTDYVVFYKKELLKSAKPISIQADNMPLKQFLELSMQNQDFSFEISDKTIILKDKIKTESPATATAGNNTVTFLKDKERSGTVKDKKGNPVPGVSVHIKGTNKGTATDAEGKFTLQASDEDVLIFSFIGYKTLEVAVKDKSSFNISLEENVSGLNEVVVTGYQNINKKLFTGAATTVSGAEVKQDGITDVSRMLEGRVAGVSVQNVSGTFGAAPRIRVRGATSISGENKPLWVIDGVVLEDIVNISNDQLASGDALTLIGSSVAGINADDIESFNILKDASATALYGARAMNGVVVITTKKGRAGRTQVNYNGNFSTFLKPNYNNYNIMNSAEQMSVYAELYRKGSLNATIANGMNGGVYAKMYQLIKTYDETTGQFGVENTPEGRAAFLGRYAKVNTDWFDILFRNSFVQEHSLSISSGSDKSQHYFSVGYYDDNGWTIADRVQRYTMNLRGNYNITDKLSAAILANGAIRQQRAPGTQGRTSNVVEGKYNRDFDINPFSYALNTSRTISAYDESGELEYFTRNYAPFNIINELNENKIDLDMLDLKLQGELNYKINKNLNFKSIGALRVVKTTREHQITEYSNMALAYRYAPNSTIANNNIFLYDDPDHPEIIDPESVLPHGGFYNRNDDYLFNYYIRNQLEWKKEINRKHYLGAFAGQEIKYTNRKNSFNNGYGYQYDKGGVPFTDYRIIKMMLEGNYSYFGMSKQYDRYASFFFNGSYAYDSKYVFNGTIRYDGSNRMGASPTARWLPTWTLSAAWNLDQEDFLKYNNTISYLKLRGSYGLTASIGNATNSAVVLNNGTTNRPRLSEVEPNIEISSLENSELTWEKQYELDLGTDLGLFKDRFNFTFDFYKRNSFDLISSLRTSGIGGEVTKTANYADMVSHGFEVTIGGKPIQGKNFSWRSNLTFGFNKNKITNLKSKPRIYDMIIPEGGPSEGRSVRGLYSINFQELDNRGVPYFINENGELSYNVYVQSTNKDYLVYEGPVDPTITGGFNNTFNYKNFTLNVFVSYQAGNKIRLNNVFSTYYDDTDAMPKEFLDRWTLPLDEKITNVPSIADYLTKSEISGAYPYTAYNYTSNRVADGSFVRLKQASLSYNMPSSVAKLIHANNLSFKVQGNNIWLIYADKKLKGQDPEFFSSGGVALPVPKQITFTLKAGF</sequence>
<dbReference type="Pfam" id="PF13715">
    <property type="entry name" value="CarbopepD_reg_2"/>
    <property type="match status" value="1"/>
</dbReference>
<dbReference type="NCBIfam" id="TIGR04057">
    <property type="entry name" value="SusC_RagA_signa"/>
    <property type="match status" value="1"/>
</dbReference>
<dbReference type="Gene3D" id="2.170.130.10">
    <property type="entry name" value="TonB-dependent receptor, plug domain"/>
    <property type="match status" value="1"/>
</dbReference>
<dbReference type="OrthoDB" id="9768177at2"/>
<proteinExistence type="inferred from homology"/>
<evidence type="ECO:0000313" key="10">
    <source>
        <dbReference type="EMBL" id="ATL49828.1"/>
    </source>
</evidence>
<dbReference type="InterPro" id="IPR008969">
    <property type="entry name" value="CarboxyPept-like_regulatory"/>
</dbReference>
<dbReference type="NCBIfam" id="TIGR04056">
    <property type="entry name" value="OMP_RagA_SusC"/>
    <property type="match status" value="1"/>
</dbReference>
<dbReference type="FunFam" id="2.60.40.1120:FF:000003">
    <property type="entry name" value="Outer membrane protein Omp121"/>
    <property type="match status" value="1"/>
</dbReference>
<keyword evidence="2 7" id="KW-0813">Transport</keyword>
<comment type="subcellular location">
    <subcellularLocation>
        <location evidence="1 7">Cell outer membrane</location>
        <topology evidence="1 7">Multi-pass membrane protein</topology>
    </subcellularLocation>
</comment>
<dbReference type="GO" id="GO:0009279">
    <property type="term" value="C:cell outer membrane"/>
    <property type="evidence" value="ECO:0007669"/>
    <property type="project" value="UniProtKB-SubCell"/>
</dbReference>
<dbReference type="InterPro" id="IPR039426">
    <property type="entry name" value="TonB-dep_rcpt-like"/>
</dbReference>
<evidence type="ECO:0000256" key="7">
    <source>
        <dbReference type="PROSITE-ProRule" id="PRU01360"/>
    </source>
</evidence>
<evidence type="ECO:0000313" key="11">
    <source>
        <dbReference type="Proteomes" id="UP000220133"/>
    </source>
</evidence>
<dbReference type="InterPro" id="IPR037066">
    <property type="entry name" value="Plug_dom_sf"/>
</dbReference>
<keyword evidence="3 7" id="KW-1134">Transmembrane beta strand</keyword>
<evidence type="ECO:0000256" key="8">
    <source>
        <dbReference type="SAM" id="SignalP"/>
    </source>
</evidence>
<evidence type="ECO:0000256" key="5">
    <source>
        <dbReference type="ARBA" id="ARBA00023136"/>
    </source>
</evidence>
<feature type="chain" id="PRO_5012561584" evidence="8">
    <location>
        <begin position="30"/>
        <end position="1209"/>
    </location>
</feature>
<keyword evidence="11" id="KW-1185">Reference proteome</keyword>
<dbReference type="PROSITE" id="PS52016">
    <property type="entry name" value="TONB_DEPENDENT_REC_3"/>
    <property type="match status" value="1"/>
</dbReference>
<dbReference type="KEGG" id="cbae:COR50_11020"/>
<dbReference type="SUPFAM" id="SSF49464">
    <property type="entry name" value="Carboxypeptidase regulatory domain-like"/>
    <property type="match status" value="1"/>
</dbReference>
<evidence type="ECO:0000256" key="3">
    <source>
        <dbReference type="ARBA" id="ARBA00022452"/>
    </source>
</evidence>
<dbReference type="InterPro" id="IPR023996">
    <property type="entry name" value="TonB-dep_OMP_SusC/RagA"/>
</dbReference>
<feature type="domain" description="TonB-dependent receptor plug" evidence="9">
    <location>
        <begin position="221"/>
        <end position="344"/>
    </location>
</feature>
<dbReference type="InterPro" id="IPR012910">
    <property type="entry name" value="Plug_dom"/>
</dbReference>
<evidence type="ECO:0000256" key="1">
    <source>
        <dbReference type="ARBA" id="ARBA00004571"/>
    </source>
</evidence>
<evidence type="ECO:0000259" key="9">
    <source>
        <dbReference type="Pfam" id="PF07715"/>
    </source>
</evidence>
<keyword evidence="4 7" id="KW-0812">Transmembrane</keyword>
<organism evidence="10 11">
    <name type="scientific">Chitinophaga caeni</name>
    <dbReference type="NCBI Taxonomy" id="2029983"/>
    <lineage>
        <taxon>Bacteria</taxon>
        <taxon>Pseudomonadati</taxon>
        <taxon>Bacteroidota</taxon>
        <taxon>Chitinophagia</taxon>
        <taxon>Chitinophagales</taxon>
        <taxon>Chitinophagaceae</taxon>
        <taxon>Chitinophaga</taxon>
    </lineage>
</organism>
<evidence type="ECO:0000256" key="2">
    <source>
        <dbReference type="ARBA" id="ARBA00022448"/>
    </source>
</evidence>
<comment type="similarity">
    <text evidence="7">Belongs to the TonB-dependent receptor family.</text>
</comment>
<dbReference type="AlphaFoldDB" id="A0A291R0V7"/>
<dbReference type="SUPFAM" id="SSF56935">
    <property type="entry name" value="Porins"/>
    <property type="match status" value="1"/>
</dbReference>
<dbReference type="Pfam" id="PF07715">
    <property type="entry name" value="Plug"/>
    <property type="match status" value="1"/>
</dbReference>